<dbReference type="PANTHER" id="PTHR43133">
    <property type="entry name" value="RNA POLYMERASE ECF-TYPE SIGMA FACTO"/>
    <property type="match status" value="1"/>
</dbReference>
<dbReference type="PANTHER" id="PTHR43133:SF57">
    <property type="entry name" value="RNA POLYMERASE SIGMA-70 FACTOR"/>
    <property type="match status" value="1"/>
</dbReference>
<dbReference type="InterPro" id="IPR007630">
    <property type="entry name" value="RNA_pol_sigma70_r4"/>
</dbReference>
<evidence type="ECO:0000256" key="3">
    <source>
        <dbReference type="ARBA" id="ARBA00023082"/>
    </source>
</evidence>
<dbReference type="InterPro" id="IPR039425">
    <property type="entry name" value="RNA_pol_sigma-70-like"/>
</dbReference>
<dbReference type="Pfam" id="PF04545">
    <property type="entry name" value="Sigma70_r4"/>
    <property type="match status" value="1"/>
</dbReference>
<protein>
    <submittedName>
        <fullName evidence="9">RNA polymerase sigma factor</fullName>
    </submittedName>
</protein>
<sequence length="235" mass="26872">MFSWSRSPDMTTSDSASRPPAFEQILSQAKHGNGEAISALYRQFLPGIFGYIAARVPEKSLAEDLTSEVFLKMIEGLHQVRANNEASFAAWLLQIGRITVAGYYRGREKQPVHISLTSMNWETDKHNYDSEHYAQPDNHPEADPVHLSELRDEWRNVVQAMNTLTEEQRQVIVGRLIMGYDVATVAKMIGKKANAVKALQFRALQSLQRVLNPQQKTKQTKDQSRRKRQHQEVRQ</sequence>
<dbReference type="NCBIfam" id="TIGR02937">
    <property type="entry name" value="sigma70-ECF"/>
    <property type="match status" value="1"/>
</dbReference>
<evidence type="ECO:0000256" key="5">
    <source>
        <dbReference type="ARBA" id="ARBA00023163"/>
    </source>
</evidence>
<dbReference type="SUPFAM" id="SSF88659">
    <property type="entry name" value="Sigma3 and sigma4 domains of RNA polymerase sigma factors"/>
    <property type="match status" value="1"/>
</dbReference>
<evidence type="ECO:0000256" key="1">
    <source>
        <dbReference type="ARBA" id="ARBA00010641"/>
    </source>
</evidence>
<evidence type="ECO:0000313" key="10">
    <source>
        <dbReference type="Proteomes" id="UP000635565"/>
    </source>
</evidence>
<dbReference type="SUPFAM" id="SSF88946">
    <property type="entry name" value="Sigma2 domain of RNA polymerase sigma factors"/>
    <property type="match status" value="1"/>
</dbReference>
<gene>
    <name evidence="9" type="ORF">KSZ_69650</name>
</gene>
<comment type="caution">
    <text evidence="9">The sequence shown here is derived from an EMBL/GenBank/DDBJ whole genome shotgun (WGS) entry which is preliminary data.</text>
</comment>
<evidence type="ECO:0000256" key="2">
    <source>
        <dbReference type="ARBA" id="ARBA00023015"/>
    </source>
</evidence>
<dbReference type="InterPro" id="IPR036388">
    <property type="entry name" value="WH-like_DNA-bd_sf"/>
</dbReference>
<dbReference type="Proteomes" id="UP000635565">
    <property type="component" value="Unassembled WGS sequence"/>
</dbReference>
<dbReference type="InterPro" id="IPR013324">
    <property type="entry name" value="RNA_pol_sigma_r3/r4-like"/>
</dbReference>
<comment type="similarity">
    <text evidence="1">Belongs to the sigma-70 factor family. ECF subfamily.</text>
</comment>
<name>A0ABQ3VTK3_9CHLR</name>
<dbReference type="Pfam" id="PF04542">
    <property type="entry name" value="Sigma70_r2"/>
    <property type="match status" value="1"/>
</dbReference>
<organism evidence="9 10">
    <name type="scientific">Dictyobacter formicarum</name>
    <dbReference type="NCBI Taxonomy" id="2778368"/>
    <lineage>
        <taxon>Bacteria</taxon>
        <taxon>Bacillati</taxon>
        <taxon>Chloroflexota</taxon>
        <taxon>Ktedonobacteria</taxon>
        <taxon>Ktedonobacterales</taxon>
        <taxon>Dictyobacteraceae</taxon>
        <taxon>Dictyobacter</taxon>
    </lineage>
</organism>
<keyword evidence="3" id="KW-0731">Sigma factor</keyword>
<dbReference type="Gene3D" id="1.10.1740.10">
    <property type="match status" value="1"/>
</dbReference>
<feature type="region of interest" description="Disordered" evidence="6">
    <location>
        <begin position="210"/>
        <end position="235"/>
    </location>
</feature>
<evidence type="ECO:0000256" key="6">
    <source>
        <dbReference type="SAM" id="MobiDB-lite"/>
    </source>
</evidence>
<keyword evidence="10" id="KW-1185">Reference proteome</keyword>
<dbReference type="Gene3D" id="1.10.10.10">
    <property type="entry name" value="Winged helix-like DNA-binding domain superfamily/Winged helix DNA-binding domain"/>
    <property type="match status" value="1"/>
</dbReference>
<evidence type="ECO:0000313" key="9">
    <source>
        <dbReference type="EMBL" id="GHO88959.1"/>
    </source>
</evidence>
<dbReference type="EMBL" id="BNJJ01000029">
    <property type="protein sequence ID" value="GHO88959.1"/>
    <property type="molecule type" value="Genomic_DNA"/>
</dbReference>
<keyword evidence="5" id="KW-0804">Transcription</keyword>
<dbReference type="InterPro" id="IPR007627">
    <property type="entry name" value="RNA_pol_sigma70_r2"/>
</dbReference>
<keyword evidence="2" id="KW-0805">Transcription regulation</keyword>
<dbReference type="InterPro" id="IPR013325">
    <property type="entry name" value="RNA_pol_sigma_r2"/>
</dbReference>
<evidence type="ECO:0000259" key="7">
    <source>
        <dbReference type="Pfam" id="PF04542"/>
    </source>
</evidence>
<feature type="domain" description="RNA polymerase sigma-70 region 4" evidence="8">
    <location>
        <begin position="160"/>
        <end position="208"/>
    </location>
</feature>
<dbReference type="InterPro" id="IPR014284">
    <property type="entry name" value="RNA_pol_sigma-70_dom"/>
</dbReference>
<dbReference type="RefSeq" id="WP_236023188.1">
    <property type="nucleotide sequence ID" value="NZ_BNJJ01000029.1"/>
</dbReference>
<proteinExistence type="inferred from homology"/>
<reference evidence="9 10" key="1">
    <citation type="journal article" date="2021" name="Int. J. Syst. Evol. Microbiol.">
        <title>Reticulibacter mediterranei gen. nov., sp. nov., within the new family Reticulibacteraceae fam. nov., and Ktedonospora formicarum gen. nov., sp. nov., Ktedonobacter robiniae sp. nov., Dictyobacter formicarum sp. nov. and Dictyobacter arantiisoli sp. nov., belonging to the class Ktedonobacteria.</title>
        <authorList>
            <person name="Yabe S."/>
            <person name="Zheng Y."/>
            <person name="Wang C.M."/>
            <person name="Sakai Y."/>
            <person name="Abe K."/>
            <person name="Yokota A."/>
            <person name="Donadio S."/>
            <person name="Cavaletti L."/>
            <person name="Monciardini P."/>
        </authorList>
    </citation>
    <scope>NUCLEOTIDE SEQUENCE [LARGE SCALE GENOMIC DNA]</scope>
    <source>
        <strain evidence="9 10">SOSP1-9</strain>
    </source>
</reference>
<feature type="domain" description="RNA polymerase sigma-70 region 2" evidence="7">
    <location>
        <begin position="40"/>
        <end position="107"/>
    </location>
</feature>
<evidence type="ECO:0000259" key="8">
    <source>
        <dbReference type="Pfam" id="PF04545"/>
    </source>
</evidence>
<accession>A0ABQ3VTK3</accession>
<keyword evidence="4" id="KW-0238">DNA-binding</keyword>
<evidence type="ECO:0000256" key="4">
    <source>
        <dbReference type="ARBA" id="ARBA00023125"/>
    </source>
</evidence>